<evidence type="ECO:0000313" key="1">
    <source>
        <dbReference type="EMBL" id="SPD10778.1"/>
    </source>
</evidence>
<proteinExistence type="predicted"/>
<dbReference type="EMBL" id="OIVN01003369">
    <property type="protein sequence ID" value="SPD10778.1"/>
    <property type="molecule type" value="Genomic_DNA"/>
</dbReference>
<accession>A0A2N9HFQ9</accession>
<sequence>MSVVEKEDWKNVIDLVTNAKQVVSSVQDVARKLADYAKFWNTKTSSGKLVLHRSEDSSFRKESTAAPVLPFTPETAKENAVVIEKEGVVSAVPEELFVPGTVFYLKRNADTQAGIGGEFFTLWKRHPGEHFQRIVLSNNLISDHKCDSHYYALRDVLKGLPGPTDEGIFR</sequence>
<dbReference type="AlphaFoldDB" id="A0A2N9HFQ9"/>
<gene>
    <name evidence="1" type="ORF">FSB_LOCUS38660</name>
</gene>
<dbReference type="PANTHER" id="PTHR47418">
    <property type="entry name" value="ALPHA/BETA-HYDROLASES SUPERFAMILY PROTEIN"/>
    <property type="match status" value="1"/>
</dbReference>
<reference evidence="1" key="1">
    <citation type="submission" date="2018-02" db="EMBL/GenBank/DDBJ databases">
        <authorList>
            <person name="Cohen D.B."/>
            <person name="Kent A.D."/>
        </authorList>
    </citation>
    <scope>NUCLEOTIDE SEQUENCE</scope>
</reference>
<organism evidence="1">
    <name type="scientific">Fagus sylvatica</name>
    <name type="common">Beechnut</name>
    <dbReference type="NCBI Taxonomy" id="28930"/>
    <lineage>
        <taxon>Eukaryota</taxon>
        <taxon>Viridiplantae</taxon>
        <taxon>Streptophyta</taxon>
        <taxon>Embryophyta</taxon>
        <taxon>Tracheophyta</taxon>
        <taxon>Spermatophyta</taxon>
        <taxon>Magnoliopsida</taxon>
        <taxon>eudicotyledons</taxon>
        <taxon>Gunneridae</taxon>
        <taxon>Pentapetalae</taxon>
        <taxon>rosids</taxon>
        <taxon>fabids</taxon>
        <taxon>Fagales</taxon>
        <taxon>Fagaceae</taxon>
        <taxon>Fagus</taxon>
    </lineage>
</organism>
<name>A0A2N9HFQ9_FAGSY</name>
<protein>
    <submittedName>
        <fullName evidence="1">Uncharacterized protein</fullName>
    </submittedName>
</protein>